<gene>
    <name evidence="1" type="ORF">AAES_163314</name>
</gene>
<dbReference type="AlphaFoldDB" id="A0A0Q3LTR8"/>
<dbReference type="EMBL" id="LMAW01003111">
    <property type="protein sequence ID" value="KQK73960.1"/>
    <property type="molecule type" value="Genomic_DNA"/>
</dbReference>
<organism evidence="1 2">
    <name type="scientific">Amazona aestiva</name>
    <name type="common">Blue-fronted Amazon parrot</name>
    <dbReference type="NCBI Taxonomy" id="12930"/>
    <lineage>
        <taxon>Eukaryota</taxon>
        <taxon>Metazoa</taxon>
        <taxon>Chordata</taxon>
        <taxon>Craniata</taxon>
        <taxon>Vertebrata</taxon>
        <taxon>Euteleostomi</taxon>
        <taxon>Archelosauria</taxon>
        <taxon>Archosauria</taxon>
        <taxon>Dinosauria</taxon>
        <taxon>Saurischia</taxon>
        <taxon>Theropoda</taxon>
        <taxon>Coelurosauria</taxon>
        <taxon>Aves</taxon>
        <taxon>Neognathae</taxon>
        <taxon>Neoaves</taxon>
        <taxon>Telluraves</taxon>
        <taxon>Australaves</taxon>
        <taxon>Psittaciformes</taxon>
        <taxon>Psittacidae</taxon>
        <taxon>Amazona</taxon>
    </lineage>
</organism>
<proteinExistence type="predicted"/>
<sequence>MHETFMLTVHIGISSASVILEDMMDRGEGYSDNFSFVFQANGNTLSSAVAKQNGFDDLVERGKFLRLSVPNFMSHSQFHFQSALGENAI</sequence>
<name>A0A0Q3LTR8_AMAAE</name>
<comment type="caution">
    <text evidence="1">The sequence shown here is derived from an EMBL/GenBank/DDBJ whole genome shotgun (WGS) entry which is preliminary data.</text>
</comment>
<keyword evidence="2" id="KW-1185">Reference proteome</keyword>
<dbReference type="Proteomes" id="UP000051836">
    <property type="component" value="Unassembled WGS sequence"/>
</dbReference>
<evidence type="ECO:0000313" key="1">
    <source>
        <dbReference type="EMBL" id="KQK73960.1"/>
    </source>
</evidence>
<protein>
    <submittedName>
        <fullName evidence="1">Uncharacterized protein</fullName>
    </submittedName>
</protein>
<evidence type="ECO:0000313" key="2">
    <source>
        <dbReference type="Proteomes" id="UP000051836"/>
    </source>
</evidence>
<reference evidence="1 2" key="1">
    <citation type="submission" date="2015-10" db="EMBL/GenBank/DDBJ databases">
        <authorList>
            <person name="Gilbert D.G."/>
        </authorList>
    </citation>
    <scope>NUCLEOTIDE SEQUENCE [LARGE SCALE GENOMIC DNA]</scope>
    <source>
        <strain evidence="1">FVVF132</strain>
    </source>
</reference>
<accession>A0A0Q3LTR8</accession>